<accession>A0A1Y1BVY8</accession>
<dbReference type="Proteomes" id="UP000218432">
    <property type="component" value="Chromosome 3"/>
</dbReference>
<organism evidence="1 2">
    <name type="scientific">Burkholderia stabilis</name>
    <dbReference type="NCBI Taxonomy" id="95485"/>
    <lineage>
        <taxon>Bacteria</taxon>
        <taxon>Pseudomonadati</taxon>
        <taxon>Pseudomonadota</taxon>
        <taxon>Betaproteobacteria</taxon>
        <taxon>Burkholderiales</taxon>
        <taxon>Burkholderiaceae</taxon>
        <taxon>Burkholderia</taxon>
        <taxon>Burkholderia cepacia complex</taxon>
    </lineage>
</organism>
<dbReference type="EMBL" id="AP018113">
    <property type="protein sequence ID" value="BAX64090.1"/>
    <property type="molecule type" value="Genomic_DNA"/>
</dbReference>
<evidence type="ECO:0000313" key="1">
    <source>
        <dbReference type="EMBL" id="BAX64090.1"/>
    </source>
</evidence>
<protein>
    <submittedName>
        <fullName evidence="1">Uncharacterized protein</fullName>
    </submittedName>
</protein>
<reference evidence="1 2" key="1">
    <citation type="journal article" date="2017" name="Genome Announc.">
        <title>Complete Genome Sequence of Burkholderia stabilis FERMP-21014.</title>
        <authorList>
            <person name="Konishi K."/>
            <person name="Kumagai T."/>
            <person name="Sakasegawa S."/>
            <person name="Tamura T."/>
        </authorList>
    </citation>
    <scope>NUCLEOTIDE SEQUENCE [LARGE SCALE GENOMIC DNA]</scope>
    <source>
        <strain evidence="1 2">FERMP-21014</strain>
    </source>
</reference>
<gene>
    <name evidence="1" type="ORF">BSFP_069630</name>
</gene>
<dbReference type="RefSeq" id="WP_157776477.1">
    <property type="nucleotide sequence ID" value="NZ_AP018113.1"/>
</dbReference>
<evidence type="ECO:0000313" key="2">
    <source>
        <dbReference type="Proteomes" id="UP000218432"/>
    </source>
</evidence>
<sequence length="71" mass="7592">MKVRNAYTVGNSNKVQVAIGQLEEVQSFGNRPAMARGLPENMTATDGAAEELTPVFAAAASDNFYSQTEII</sequence>
<name>A0A1Y1BVY8_9BURK</name>
<dbReference type="AlphaFoldDB" id="A0A1Y1BVY8"/>
<proteinExistence type="predicted"/>